<protein>
    <submittedName>
        <fullName evidence="2">Uncharacterized protein</fullName>
    </submittedName>
</protein>
<dbReference type="EMBL" id="VIFM01000171">
    <property type="protein sequence ID" value="TQF11753.1"/>
    <property type="molecule type" value="Genomic_DNA"/>
</dbReference>
<accession>A0A540WRY4</accession>
<sequence>MLPTSGGSPRPEPTPGDASTIDNPRGGPSTWNCTRASSIVSVRGSETTAGGPEVAPEASTTVAAW</sequence>
<evidence type="ECO:0000313" key="2">
    <source>
        <dbReference type="EMBL" id="TQF11753.1"/>
    </source>
</evidence>
<dbReference type="Proteomes" id="UP000315369">
    <property type="component" value="Unassembled WGS sequence"/>
</dbReference>
<evidence type="ECO:0000256" key="1">
    <source>
        <dbReference type="SAM" id="MobiDB-lite"/>
    </source>
</evidence>
<proteinExistence type="predicted"/>
<dbReference type="RefSeq" id="WP_141646486.1">
    <property type="nucleotide sequence ID" value="NZ_VIFM01000171.1"/>
</dbReference>
<keyword evidence="3" id="KW-1185">Reference proteome</keyword>
<name>A0A540WRY4_9BACT</name>
<dbReference type="AlphaFoldDB" id="A0A540WRY4"/>
<organism evidence="2 3">
    <name type="scientific">Myxococcus llanfairpwllgwyngyllgogerychwyrndrobwllllantysiliogogogochensis</name>
    <dbReference type="NCBI Taxonomy" id="2590453"/>
    <lineage>
        <taxon>Bacteria</taxon>
        <taxon>Pseudomonadati</taxon>
        <taxon>Myxococcota</taxon>
        <taxon>Myxococcia</taxon>
        <taxon>Myxococcales</taxon>
        <taxon>Cystobacterineae</taxon>
        <taxon>Myxococcaceae</taxon>
        <taxon>Myxococcus</taxon>
    </lineage>
</organism>
<reference evidence="2 3" key="1">
    <citation type="submission" date="2019-06" db="EMBL/GenBank/DDBJ databases">
        <authorList>
            <person name="Livingstone P."/>
            <person name="Whitworth D."/>
        </authorList>
    </citation>
    <scope>NUCLEOTIDE SEQUENCE [LARGE SCALE GENOMIC DNA]</scope>
    <source>
        <strain evidence="2 3">AM401</strain>
    </source>
</reference>
<comment type="caution">
    <text evidence="2">The sequence shown here is derived from an EMBL/GenBank/DDBJ whole genome shotgun (WGS) entry which is preliminary data.</text>
</comment>
<feature type="compositionally biased region" description="Polar residues" evidence="1">
    <location>
        <begin position="29"/>
        <end position="48"/>
    </location>
</feature>
<evidence type="ECO:0000313" key="3">
    <source>
        <dbReference type="Proteomes" id="UP000315369"/>
    </source>
</evidence>
<feature type="region of interest" description="Disordered" evidence="1">
    <location>
        <begin position="1"/>
        <end position="65"/>
    </location>
</feature>
<gene>
    <name evidence="2" type="ORF">FJV41_32495</name>
</gene>